<dbReference type="EMBL" id="JACHJJ010000016">
    <property type="protein sequence ID" value="MBB5965359.1"/>
    <property type="molecule type" value="Genomic_DNA"/>
</dbReference>
<dbReference type="RefSeq" id="WP_184944676.1">
    <property type="nucleotide sequence ID" value="NZ_BAAAWZ010000001.1"/>
</dbReference>
<evidence type="ECO:0000313" key="1">
    <source>
        <dbReference type="EMBL" id="MBB5965359.1"/>
    </source>
</evidence>
<proteinExistence type="predicted"/>
<comment type="caution">
    <text evidence="1">The sequence shown here is derived from an EMBL/GenBank/DDBJ whole genome shotgun (WGS) entry which is preliminary data.</text>
</comment>
<evidence type="ECO:0008006" key="3">
    <source>
        <dbReference type="Google" id="ProtNLM"/>
    </source>
</evidence>
<dbReference type="Proteomes" id="UP000562352">
    <property type="component" value="Unassembled WGS sequence"/>
</dbReference>
<name>A0A841D7B0_PLAVE</name>
<gene>
    <name evidence="1" type="ORF">FHS22_004647</name>
</gene>
<accession>A0A841D7B0</accession>
<dbReference type="AlphaFoldDB" id="A0A841D7B0"/>
<sequence length="255" mass="28566">MYASAELPDSIPLRCRAAKLLLPRSAVFCGPTAAALYGVPLPEHDTLHVALPSAIGEHPRIRGVRLHRYGHWRPADLRQVKGLRVPRPEPLFAELAGLLSRIELIIAGDHLTRSWTTPDKIGTHLAEACGHRGLPAARAALPHLEPETYSPMETRLRMLLVDGGLPRPLANTHVLDETGQRIAQPDLYYPQARLTIDYDGAHHDRDPRQVRQDRDTMRLLALGGYLALRYDAPTVFGFPREIVAEVRNILAERWR</sequence>
<keyword evidence="2" id="KW-1185">Reference proteome</keyword>
<evidence type="ECO:0000313" key="2">
    <source>
        <dbReference type="Proteomes" id="UP000562352"/>
    </source>
</evidence>
<reference evidence="1 2" key="1">
    <citation type="submission" date="2020-08" db="EMBL/GenBank/DDBJ databases">
        <title>Genomic Encyclopedia of Type Strains, Phase III (KMG-III): the genomes of soil and plant-associated and newly described type strains.</title>
        <authorList>
            <person name="Whitman W."/>
        </authorList>
    </citation>
    <scope>NUCLEOTIDE SEQUENCE [LARGE SCALE GENOMIC DNA]</scope>
    <source>
        <strain evidence="1 2">CECT 3303</strain>
    </source>
</reference>
<protein>
    <recommendedName>
        <fullName evidence="3">DUF559 domain-containing protein</fullName>
    </recommendedName>
</protein>
<organism evidence="1 2">
    <name type="scientific">Planomonospora venezuelensis</name>
    <dbReference type="NCBI Taxonomy" id="1999"/>
    <lineage>
        <taxon>Bacteria</taxon>
        <taxon>Bacillati</taxon>
        <taxon>Actinomycetota</taxon>
        <taxon>Actinomycetes</taxon>
        <taxon>Streptosporangiales</taxon>
        <taxon>Streptosporangiaceae</taxon>
        <taxon>Planomonospora</taxon>
    </lineage>
</organism>